<proteinExistence type="predicted"/>
<keyword evidence="2" id="KW-1185">Reference proteome</keyword>
<evidence type="ECO:0000313" key="2">
    <source>
        <dbReference type="Proteomes" id="UP000645828"/>
    </source>
</evidence>
<dbReference type="Gene3D" id="3.30.40.210">
    <property type="match status" value="1"/>
</dbReference>
<protein>
    <submittedName>
        <fullName evidence="1">(raccoon dog) hypothetical protein</fullName>
    </submittedName>
</protein>
<dbReference type="Proteomes" id="UP000645828">
    <property type="component" value="Unassembled WGS sequence"/>
</dbReference>
<comment type="caution">
    <text evidence="1">The sequence shown here is derived from an EMBL/GenBank/DDBJ whole genome shotgun (WGS) entry which is preliminary data.</text>
</comment>
<reference evidence="1" key="1">
    <citation type="submission" date="2020-12" db="EMBL/GenBank/DDBJ databases">
        <authorList>
            <consortium name="Molecular Ecology Group"/>
        </authorList>
    </citation>
    <scope>NUCLEOTIDE SEQUENCE</scope>
    <source>
        <strain evidence="1">TBG_1078</strain>
    </source>
</reference>
<name>A0A811XWN1_NYCPR</name>
<sequence length="52" mass="5865">MKGNREMVYDCPSSSFDGIIVMMSPEDHFKSNMYGVSVTGRLPQGIMQELYS</sequence>
<organism evidence="1 2">
    <name type="scientific">Nyctereutes procyonoides</name>
    <name type="common">Raccoon dog</name>
    <name type="synonym">Canis procyonoides</name>
    <dbReference type="NCBI Taxonomy" id="34880"/>
    <lineage>
        <taxon>Eukaryota</taxon>
        <taxon>Metazoa</taxon>
        <taxon>Chordata</taxon>
        <taxon>Craniata</taxon>
        <taxon>Vertebrata</taxon>
        <taxon>Euteleostomi</taxon>
        <taxon>Mammalia</taxon>
        <taxon>Eutheria</taxon>
        <taxon>Laurasiatheria</taxon>
        <taxon>Carnivora</taxon>
        <taxon>Caniformia</taxon>
        <taxon>Canidae</taxon>
        <taxon>Nyctereutes</taxon>
    </lineage>
</organism>
<gene>
    <name evidence="1" type="ORF">NYPRO_LOCUS1731</name>
</gene>
<dbReference type="EMBL" id="CAJHUB010000650">
    <property type="protein sequence ID" value="CAD7668937.1"/>
    <property type="molecule type" value="Genomic_DNA"/>
</dbReference>
<dbReference type="AlphaFoldDB" id="A0A811XWN1"/>
<evidence type="ECO:0000313" key="1">
    <source>
        <dbReference type="EMBL" id="CAD7668937.1"/>
    </source>
</evidence>
<dbReference type="InterPro" id="IPR038510">
    <property type="entry name" value="Spt4_sf"/>
</dbReference>
<accession>A0A811XWN1</accession>